<dbReference type="RefSeq" id="WP_282761435.1">
    <property type="nucleotide sequence ID" value="NZ_JASCTH010000011.1"/>
</dbReference>
<gene>
    <name evidence="3" type="ORF">QLQ12_18530</name>
</gene>
<feature type="coiled-coil region" evidence="2">
    <location>
        <begin position="17"/>
        <end position="44"/>
    </location>
</feature>
<comment type="similarity">
    <text evidence="1">Belongs to the WXG100 family.</text>
</comment>
<keyword evidence="4" id="KW-1185">Reference proteome</keyword>
<evidence type="ECO:0000313" key="4">
    <source>
        <dbReference type="Proteomes" id="UP001241758"/>
    </source>
</evidence>
<dbReference type="InterPro" id="IPR036689">
    <property type="entry name" value="ESAT-6-like_sf"/>
</dbReference>
<comment type="caution">
    <text evidence="3">The sequence shown here is derived from an EMBL/GenBank/DDBJ whole genome shotgun (WGS) entry which is preliminary data.</text>
</comment>
<dbReference type="Gene3D" id="1.10.287.1060">
    <property type="entry name" value="ESAT-6-like"/>
    <property type="match status" value="1"/>
</dbReference>
<dbReference type="Pfam" id="PF06013">
    <property type="entry name" value="WXG100"/>
    <property type="match status" value="1"/>
</dbReference>
<dbReference type="SUPFAM" id="SSF140453">
    <property type="entry name" value="EsxAB dimer-like"/>
    <property type="match status" value="1"/>
</dbReference>
<name>A0ABT6WLL9_9ACTN</name>
<dbReference type="InterPro" id="IPR010310">
    <property type="entry name" value="T7SS_ESAT-6-like"/>
</dbReference>
<evidence type="ECO:0000256" key="2">
    <source>
        <dbReference type="SAM" id="Coils"/>
    </source>
</evidence>
<protein>
    <recommendedName>
        <fullName evidence="1">ESAT-6-like protein</fullName>
    </recommendedName>
</protein>
<dbReference type="NCBIfam" id="TIGR03930">
    <property type="entry name" value="WXG100_ESAT6"/>
    <property type="match status" value="1"/>
</dbReference>
<reference evidence="3 4" key="1">
    <citation type="submission" date="2023-05" db="EMBL/GenBank/DDBJ databases">
        <title>Actinoplanes sp. NEAU-A12 genome sequencing.</title>
        <authorList>
            <person name="Wang Z.-S."/>
        </authorList>
    </citation>
    <scope>NUCLEOTIDE SEQUENCE [LARGE SCALE GENOMIC DNA]</scope>
    <source>
        <strain evidence="3 4">NEAU-A12</strain>
    </source>
</reference>
<dbReference type="EMBL" id="JASCTH010000011">
    <property type="protein sequence ID" value="MDI6100608.1"/>
    <property type="molecule type" value="Genomic_DNA"/>
</dbReference>
<proteinExistence type="inferred from homology"/>
<dbReference type="Proteomes" id="UP001241758">
    <property type="component" value="Unassembled WGS sequence"/>
</dbReference>
<keyword evidence="2" id="KW-0175">Coiled coil</keyword>
<sequence length="97" mass="10985">MNDGLLLVNFGELENASANIGRALASLTNDLADLERKGNELKETWSGAAKEAYDERQQRWQSASRDLQSILQEIRSALDKSRTDYHDTERAATNRFQ</sequence>
<evidence type="ECO:0000256" key="1">
    <source>
        <dbReference type="RuleBase" id="RU362001"/>
    </source>
</evidence>
<accession>A0ABT6WLL9</accession>
<evidence type="ECO:0000313" key="3">
    <source>
        <dbReference type="EMBL" id="MDI6100608.1"/>
    </source>
</evidence>
<organism evidence="3 4">
    <name type="scientific">Actinoplanes sandaracinus</name>
    <dbReference type="NCBI Taxonomy" id="3045177"/>
    <lineage>
        <taxon>Bacteria</taxon>
        <taxon>Bacillati</taxon>
        <taxon>Actinomycetota</taxon>
        <taxon>Actinomycetes</taxon>
        <taxon>Micromonosporales</taxon>
        <taxon>Micromonosporaceae</taxon>
        <taxon>Actinoplanes</taxon>
    </lineage>
</organism>